<evidence type="ECO:0000256" key="1">
    <source>
        <dbReference type="SAM" id="MobiDB-lite"/>
    </source>
</evidence>
<evidence type="ECO:0000313" key="2">
    <source>
        <dbReference type="EMBL" id="GBG63413.1"/>
    </source>
</evidence>
<dbReference type="Gramene" id="GBG63413">
    <property type="protein sequence ID" value="GBG63413"/>
    <property type="gene ID" value="CBR_g38035"/>
</dbReference>
<feature type="compositionally biased region" description="Basic and acidic residues" evidence="1">
    <location>
        <begin position="110"/>
        <end position="132"/>
    </location>
</feature>
<gene>
    <name evidence="2" type="ORF">CBR_g38035</name>
</gene>
<reference evidence="2 3" key="1">
    <citation type="journal article" date="2018" name="Cell">
        <title>The Chara Genome: Secondary Complexity and Implications for Plant Terrestrialization.</title>
        <authorList>
            <person name="Nishiyama T."/>
            <person name="Sakayama H."/>
            <person name="Vries J.D."/>
            <person name="Buschmann H."/>
            <person name="Saint-Marcoux D."/>
            <person name="Ullrich K.K."/>
            <person name="Haas F.B."/>
            <person name="Vanderstraeten L."/>
            <person name="Becker D."/>
            <person name="Lang D."/>
            <person name="Vosolsobe S."/>
            <person name="Rombauts S."/>
            <person name="Wilhelmsson P.K.I."/>
            <person name="Janitza P."/>
            <person name="Kern R."/>
            <person name="Heyl A."/>
            <person name="Rumpler F."/>
            <person name="Villalobos L.I.A.C."/>
            <person name="Clay J.M."/>
            <person name="Skokan R."/>
            <person name="Toyoda A."/>
            <person name="Suzuki Y."/>
            <person name="Kagoshima H."/>
            <person name="Schijlen E."/>
            <person name="Tajeshwar N."/>
            <person name="Catarino B."/>
            <person name="Hetherington A.J."/>
            <person name="Saltykova A."/>
            <person name="Bonnot C."/>
            <person name="Breuninger H."/>
            <person name="Symeonidi A."/>
            <person name="Radhakrishnan G.V."/>
            <person name="Van Nieuwerburgh F."/>
            <person name="Deforce D."/>
            <person name="Chang C."/>
            <person name="Karol K.G."/>
            <person name="Hedrich R."/>
            <person name="Ulvskov P."/>
            <person name="Glockner G."/>
            <person name="Delwiche C.F."/>
            <person name="Petrasek J."/>
            <person name="Van de Peer Y."/>
            <person name="Friml J."/>
            <person name="Beilby M."/>
            <person name="Dolan L."/>
            <person name="Kohara Y."/>
            <person name="Sugano S."/>
            <person name="Fujiyama A."/>
            <person name="Delaux P.-M."/>
            <person name="Quint M."/>
            <person name="TheiBen G."/>
            <person name="Hagemann M."/>
            <person name="Harholt J."/>
            <person name="Dunand C."/>
            <person name="Zachgo S."/>
            <person name="Langdale J."/>
            <person name="Maumus F."/>
            <person name="Straeten D.V.D."/>
            <person name="Gould S.B."/>
            <person name="Rensing S.A."/>
        </authorList>
    </citation>
    <scope>NUCLEOTIDE SEQUENCE [LARGE SCALE GENOMIC DNA]</scope>
    <source>
        <strain evidence="2 3">S276</strain>
    </source>
</reference>
<accession>A0A388K0D3</accession>
<keyword evidence="3" id="KW-1185">Reference proteome</keyword>
<organism evidence="2 3">
    <name type="scientific">Chara braunii</name>
    <name type="common">Braun's stonewort</name>
    <dbReference type="NCBI Taxonomy" id="69332"/>
    <lineage>
        <taxon>Eukaryota</taxon>
        <taxon>Viridiplantae</taxon>
        <taxon>Streptophyta</taxon>
        <taxon>Charophyceae</taxon>
        <taxon>Charales</taxon>
        <taxon>Characeae</taxon>
        <taxon>Chara</taxon>
    </lineage>
</organism>
<feature type="region of interest" description="Disordered" evidence="1">
    <location>
        <begin position="237"/>
        <end position="279"/>
    </location>
</feature>
<proteinExistence type="predicted"/>
<protein>
    <submittedName>
        <fullName evidence="2">Uncharacterized protein</fullName>
    </submittedName>
</protein>
<feature type="compositionally biased region" description="Basic and acidic residues" evidence="1">
    <location>
        <begin position="266"/>
        <end position="279"/>
    </location>
</feature>
<sequence length="356" mass="40799">MMAIKAKQEAEEAKKKAMKEEEKKAARQKEEDERKENERKERLDFQKMMGDTMNERFDQMRRDLLSGKDKDKKSEIEKIRKKMKSLRQMQFTTGVTAGSGGVSPGVAAKRVREIEEASRKTQEENDKRFESMEEKIRMLTKERDEALVAAENWKNEAFRPGSKRGGIVIEATPSTQTRVRPRCASPRTVKKTHAAEMAACHARKVATLKELRAEALQEKKDKECEVAKLKEKLARLEMERKQKGPGTDLREKMDEAARTSGCRSGKGKEKNDHAEQSTKANDRENFIIENRRILKPLKKDAIFAICLQEGIIYSTLDRTKEDIINKRVQLAFGDEHADNKIVIEDVSEESRGEDGD</sequence>
<feature type="compositionally biased region" description="Basic and acidic residues" evidence="1">
    <location>
        <begin position="237"/>
        <end position="257"/>
    </location>
</feature>
<feature type="compositionally biased region" description="Basic and acidic residues" evidence="1">
    <location>
        <begin position="1"/>
        <end position="45"/>
    </location>
</feature>
<name>A0A388K0D3_CHABU</name>
<feature type="region of interest" description="Disordered" evidence="1">
    <location>
        <begin position="1"/>
        <end position="132"/>
    </location>
</feature>
<feature type="compositionally biased region" description="Basic and acidic residues" evidence="1">
    <location>
        <begin position="53"/>
        <end position="78"/>
    </location>
</feature>
<dbReference type="EMBL" id="BFEA01000039">
    <property type="protein sequence ID" value="GBG63413.1"/>
    <property type="molecule type" value="Genomic_DNA"/>
</dbReference>
<dbReference type="Proteomes" id="UP000265515">
    <property type="component" value="Unassembled WGS sequence"/>
</dbReference>
<dbReference type="AlphaFoldDB" id="A0A388K0D3"/>
<evidence type="ECO:0000313" key="3">
    <source>
        <dbReference type="Proteomes" id="UP000265515"/>
    </source>
</evidence>
<comment type="caution">
    <text evidence="2">The sequence shown here is derived from an EMBL/GenBank/DDBJ whole genome shotgun (WGS) entry which is preliminary data.</text>
</comment>